<keyword evidence="1" id="KW-0812">Transmembrane</keyword>
<name>A0ABD5W9G1_9EURY</name>
<dbReference type="RefSeq" id="WP_284031715.1">
    <property type="nucleotide sequence ID" value="NZ_CP126154.1"/>
</dbReference>
<evidence type="ECO:0000313" key="3">
    <source>
        <dbReference type="Proteomes" id="UP001596461"/>
    </source>
</evidence>
<dbReference type="EMBL" id="JBHTAH010000001">
    <property type="protein sequence ID" value="MFC7068155.1"/>
    <property type="molecule type" value="Genomic_DNA"/>
</dbReference>
<evidence type="ECO:0000256" key="1">
    <source>
        <dbReference type="SAM" id="Phobius"/>
    </source>
</evidence>
<sequence>MIDELVWAVMDPIVEAVPDVVWGALIVFAGMAAILTGAFVVEESARVGAALIGGGVLAVGGVLVSWRR</sequence>
<keyword evidence="1" id="KW-1133">Transmembrane helix</keyword>
<dbReference type="AlphaFoldDB" id="A0ABD5W9G1"/>
<keyword evidence="3" id="KW-1185">Reference proteome</keyword>
<proteinExistence type="predicted"/>
<evidence type="ECO:0000313" key="2">
    <source>
        <dbReference type="EMBL" id="MFC7068155.1"/>
    </source>
</evidence>
<dbReference type="Proteomes" id="UP001596461">
    <property type="component" value="Unassembled WGS sequence"/>
</dbReference>
<reference evidence="2 3" key="1">
    <citation type="journal article" date="2019" name="Int. J. Syst. Evol. Microbiol.">
        <title>The Global Catalogue of Microorganisms (GCM) 10K type strain sequencing project: providing services to taxonomists for standard genome sequencing and annotation.</title>
        <authorList>
            <consortium name="The Broad Institute Genomics Platform"/>
            <consortium name="The Broad Institute Genome Sequencing Center for Infectious Disease"/>
            <person name="Wu L."/>
            <person name="Ma J."/>
        </authorList>
    </citation>
    <scope>NUCLEOTIDE SEQUENCE [LARGE SCALE GENOMIC DNA]</scope>
    <source>
        <strain evidence="2 3">DT31</strain>
    </source>
</reference>
<protein>
    <submittedName>
        <fullName evidence="2">Uncharacterized protein</fullName>
    </submittedName>
</protein>
<feature type="transmembrane region" description="Helical" evidence="1">
    <location>
        <begin position="20"/>
        <end position="40"/>
    </location>
</feature>
<accession>A0ABD5W9G1</accession>
<gene>
    <name evidence="2" type="ORF">ACFQL9_00750</name>
</gene>
<keyword evidence="1" id="KW-0472">Membrane</keyword>
<organism evidence="2 3">
    <name type="scientific">Halobaculum lipolyticum</name>
    <dbReference type="NCBI Taxonomy" id="3032001"/>
    <lineage>
        <taxon>Archaea</taxon>
        <taxon>Methanobacteriati</taxon>
        <taxon>Methanobacteriota</taxon>
        <taxon>Stenosarchaea group</taxon>
        <taxon>Halobacteria</taxon>
        <taxon>Halobacteriales</taxon>
        <taxon>Haloferacaceae</taxon>
        <taxon>Halobaculum</taxon>
    </lineage>
</organism>
<dbReference type="GeneID" id="81126634"/>
<feature type="transmembrane region" description="Helical" evidence="1">
    <location>
        <begin position="47"/>
        <end position="66"/>
    </location>
</feature>
<comment type="caution">
    <text evidence="2">The sequence shown here is derived from an EMBL/GenBank/DDBJ whole genome shotgun (WGS) entry which is preliminary data.</text>
</comment>